<dbReference type="InterPro" id="IPR011990">
    <property type="entry name" value="TPR-like_helical_dom_sf"/>
</dbReference>
<dbReference type="PROSITE" id="PS00435">
    <property type="entry name" value="PEROXIDASE_1"/>
    <property type="match status" value="1"/>
</dbReference>
<evidence type="ECO:0000256" key="4">
    <source>
        <dbReference type="ARBA" id="ARBA00023002"/>
    </source>
</evidence>
<dbReference type="GO" id="GO:0000302">
    <property type="term" value="P:response to reactive oxygen species"/>
    <property type="evidence" value="ECO:0007669"/>
    <property type="project" value="TreeGrafter"/>
</dbReference>
<dbReference type="Gene3D" id="3.30.2350.10">
    <property type="entry name" value="Pseudouridine synthase"/>
    <property type="match status" value="1"/>
</dbReference>
<evidence type="ECO:0000313" key="13">
    <source>
        <dbReference type="EMBL" id="CAL4790482.1"/>
    </source>
</evidence>
<dbReference type="EMBL" id="CAMXCT010003223">
    <property type="protein sequence ID" value="CAI4003170.1"/>
    <property type="molecule type" value="Genomic_DNA"/>
</dbReference>
<dbReference type="SUPFAM" id="SSF55120">
    <property type="entry name" value="Pseudouridine synthase"/>
    <property type="match status" value="1"/>
</dbReference>
<dbReference type="GO" id="GO:0008270">
    <property type="term" value="F:zinc ion binding"/>
    <property type="evidence" value="ECO:0007669"/>
    <property type="project" value="UniProtKB-KW"/>
</dbReference>
<dbReference type="EMBL" id="CAMXCT020003223">
    <property type="protein sequence ID" value="CAL1156545.1"/>
    <property type="molecule type" value="Genomic_DNA"/>
</dbReference>
<feature type="domain" description="C3H1-type" evidence="10">
    <location>
        <begin position="1945"/>
        <end position="1972"/>
    </location>
</feature>
<feature type="coiled-coil region" evidence="8">
    <location>
        <begin position="1688"/>
        <end position="1745"/>
    </location>
</feature>
<evidence type="ECO:0000256" key="6">
    <source>
        <dbReference type="PROSITE-ProRule" id="PRU00723"/>
    </source>
</evidence>
<evidence type="ECO:0000313" key="12">
    <source>
        <dbReference type="EMBL" id="CAI4003170.1"/>
    </source>
</evidence>
<dbReference type="OrthoDB" id="409663at2759"/>
<evidence type="ECO:0000256" key="7">
    <source>
        <dbReference type="RuleBase" id="RU004241"/>
    </source>
</evidence>
<dbReference type="GO" id="GO:0009982">
    <property type="term" value="F:pseudouridine synthase activity"/>
    <property type="evidence" value="ECO:0007669"/>
    <property type="project" value="InterPro"/>
</dbReference>
<feature type="coiled-coil region" evidence="8">
    <location>
        <begin position="1170"/>
        <end position="1204"/>
    </location>
</feature>
<reference evidence="13 14" key="2">
    <citation type="submission" date="2024-05" db="EMBL/GenBank/DDBJ databases">
        <authorList>
            <person name="Chen Y."/>
            <person name="Shah S."/>
            <person name="Dougan E. K."/>
            <person name="Thang M."/>
            <person name="Chan C."/>
        </authorList>
    </citation>
    <scope>NUCLEOTIDE SEQUENCE [LARGE SCALE GENOMIC DNA]</scope>
</reference>
<reference evidence="12" key="1">
    <citation type="submission" date="2022-10" db="EMBL/GenBank/DDBJ databases">
        <authorList>
            <person name="Chen Y."/>
            <person name="Dougan E. K."/>
            <person name="Chan C."/>
            <person name="Rhodes N."/>
            <person name="Thang M."/>
        </authorList>
    </citation>
    <scope>NUCLEOTIDE SEQUENCE</scope>
</reference>
<dbReference type="PRINTS" id="PR00458">
    <property type="entry name" value="PEROXIDASE"/>
</dbReference>
<comment type="similarity">
    <text evidence="7">Belongs to the peroxidase family.</text>
</comment>
<dbReference type="GO" id="GO:0034599">
    <property type="term" value="P:cellular response to oxidative stress"/>
    <property type="evidence" value="ECO:0007669"/>
    <property type="project" value="InterPro"/>
</dbReference>
<gene>
    <name evidence="12" type="ORF">C1SCF055_LOCUS29060</name>
</gene>
<name>A0A9P1D4M0_9DINO</name>
<evidence type="ECO:0000256" key="2">
    <source>
        <dbReference type="ARBA" id="ARBA00022617"/>
    </source>
</evidence>
<feature type="zinc finger region" description="C3H1-type" evidence="6">
    <location>
        <begin position="1945"/>
        <end position="1972"/>
    </location>
</feature>
<feature type="compositionally biased region" description="Basic residues" evidence="9">
    <location>
        <begin position="1426"/>
        <end position="1436"/>
    </location>
</feature>
<protein>
    <submittedName>
        <fullName evidence="13">Probable L-ascorbate peroxidase 3, peroxisomal (OsAPx3)</fullName>
    </submittedName>
</protein>
<keyword evidence="2" id="KW-0349">Heme</keyword>
<comment type="caution">
    <text evidence="12">The sequence shown here is derived from an EMBL/GenBank/DDBJ whole genome shotgun (WGS) entry which is preliminary data.</text>
</comment>
<dbReference type="PANTHER" id="PTHR31356:SF36">
    <property type="entry name" value="L-ASCORBATE PEROXIDASE 3"/>
    <property type="match status" value="1"/>
</dbReference>
<dbReference type="CDD" id="cd02869">
    <property type="entry name" value="PseudoU_synth_RluA_like"/>
    <property type="match status" value="1"/>
</dbReference>
<dbReference type="PROSITE" id="PS50873">
    <property type="entry name" value="PEROXIDASE_4"/>
    <property type="match status" value="1"/>
</dbReference>
<feature type="non-terminal residue" evidence="12">
    <location>
        <position position="1"/>
    </location>
</feature>
<organism evidence="12">
    <name type="scientific">Cladocopium goreaui</name>
    <dbReference type="NCBI Taxonomy" id="2562237"/>
    <lineage>
        <taxon>Eukaryota</taxon>
        <taxon>Sar</taxon>
        <taxon>Alveolata</taxon>
        <taxon>Dinophyceae</taxon>
        <taxon>Suessiales</taxon>
        <taxon>Symbiodiniaceae</taxon>
        <taxon>Cladocopium</taxon>
    </lineage>
</organism>
<dbReference type="InterPro" id="IPR010255">
    <property type="entry name" value="Haem_peroxidase_sf"/>
</dbReference>
<keyword evidence="6" id="KW-0862">Zinc</keyword>
<dbReference type="PANTHER" id="PTHR31356">
    <property type="entry name" value="THYLAKOID LUMENAL 29 KDA PROTEIN, CHLOROPLASTIC-RELATED"/>
    <property type="match status" value="1"/>
</dbReference>
<evidence type="ECO:0000256" key="5">
    <source>
        <dbReference type="ARBA" id="ARBA00023004"/>
    </source>
</evidence>
<dbReference type="PROSITE" id="PS00436">
    <property type="entry name" value="PEROXIDASE_2"/>
    <property type="match status" value="1"/>
</dbReference>
<evidence type="ECO:0000259" key="10">
    <source>
        <dbReference type="PROSITE" id="PS50103"/>
    </source>
</evidence>
<dbReference type="InterPro" id="IPR002016">
    <property type="entry name" value="Haem_peroxidase"/>
</dbReference>
<dbReference type="InterPro" id="IPR044831">
    <property type="entry name" value="Ccp1-like"/>
</dbReference>
<keyword evidence="8" id="KW-0175">Coiled coil</keyword>
<dbReference type="Pfam" id="PF00849">
    <property type="entry name" value="PseudoU_synth_2"/>
    <property type="match status" value="1"/>
</dbReference>
<dbReference type="GO" id="GO:0003723">
    <property type="term" value="F:RNA binding"/>
    <property type="evidence" value="ECO:0007669"/>
    <property type="project" value="InterPro"/>
</dbReference>
<dbReference type="EMBL" id="CAMXCT030003223">
    <property type="protein sequence ID" value="CAL4790482.1"/>
    <property type="molecule type" value="Genomic_DNA"/>
</dbReference>
<evidence type="ECO:0000256" key="3">
    <source>
        <dbReference type="ARBA" id="ARBA00022723"/>
    </source>
</evidence>
<accession>A0A9P1D4M0</accession>
<dbReference type="Gene3D" id="1.10.520.10">
    <property type="match status" value="1"/>
</dbReference>
<dbReference type="SUPFAM" id="SSF48113">
    <property type="entry name" value="Heme-dependent peroxidases"/>
    <property type="match status" value="1"/>
</dbReference>
<evidence type="ECO:0000259" key="11">
    <source>
        <dbReference type="PROSITE" id="PS50873"/>
    </source>
</evidence>
<dbReference type="Gene3D" id="1.10.420.10">
    <property type="entry name" value="Peroxidase, domain 2"/>
    <property type="match status" value="1"/>
</dbReference>
<feature type="domain" description="Plant heme peroxidase family profile" evidence="11">
    <location>
        <begin position="1036"/>
        <end position="1138"/>
    </location>
</feature>
<sequence>LALQEPKSGDHLRTAAPTLQRWGVGRATLVLRQLGKEQRGDLVLELLQVLQEDGLQLDVFHYAAAMTAFSHRSWSSAVGLLATARQGMVAVNEYMRPGRGPSCEQSNLGGWARDALDQMYSEASAAPWNLVISFLAEMKAPRWVNRAGEPSAQKTCAKPGHCRQWLGKCATSIPQPADFALRLGNSVSRSAAMKSWSREGQWQDYAFENWSYMGLRCRWQLCMAKIRGPDHQLIASLQPWLRVRGDYWQHSLQIFHTSQLTKDQVCLNAAVSACSKGANWQSALGILAQLSESSIETSEVTHNSAISACSNAREWQMALALSQERERADLCTAFARDLVFDHSAGVEGIGDSADVSGIGRWPAALAMLQWVADQRPVDAALAGTVISIVQQALGPKTLKVLQFLRRHWLERMPCPPLPELAVEELKILCQRPGLLVVNKASGQATESILSRLATVLGPRAELSLASRLDAPTSGAEGEVGGVLPLAYGEAAGRHLQAQFAGRLVRKDYICLCEGPSLGETGSYAAIDQPLRTTGIDGVNSRTEVSVLGRQAATAYVVKRRYQLPELPGLASADPATELILLRVRPLTGRTHQIRVHMASIGRPILGDMVYGSNSTRCACDRLFLHCAQLRLYDFDGKVFRVRAPLPRKLQGLAMINFISKTCPSVALLYGKRPLQRIAVGAAKQQLEIPLDVVADIPTKVDSSVAYVGNKYNALPWKDFVDIKLDARNLIEADVKSALTDLDWFGKVNALYAGKAAEAELDVAAKTTGAMKTVQWPQLWLCGTAGENYTGEDAAGEAMPKVETWPPSEVGVTGGNTPAERMYKASLVKVEGQPLGMESWLGESKGSPGAGLLDPFRICSEMVTEVDVDFMAERSVLPILFVSGGIADAWNKEHPEAKISAGTTAEPHRDAIVEVNGVRSVEGMLQKCKVDPVLSLTLIKCLTYGHLVQDLEKLISIKGAERRKSGAFWAESLDLFLVCFGFDVMRVICCGPIMIRLAWHDAGVFNGVDGCPNAAMRLAGGGEYSFGANAGLPQVAIPLLKQISEKWYVPRLISHADLWALAANVAIKVMGGPSIVTHFGRLDAQGLSEGAQSAAGRLPDADKDPWTDAQHLRDIFYPKGFTDKDIVALSGAHSVGACHADRSGFEGPWTDDKLKFAFGRGGPERQGAMTAQQLIDTVQQLQANMQQAQQRELTLRQQVEQLTAGQTDAQQREAALRQQLDQVLNGQQQQAQAQAQQQQAAFQANVGAAFQELARSQNDLVQALRDRPDKKVTLVDNRGLAKPDRFLGEESNWLYWKTRMEAFITSVHPKMETVLEWAEDLDTEITATEIKAAFGPVNPTHQTIEDVEEISGQLYAILQTLCEKEAFQVVRSAGKSQGLEAWRKLNRRFDPSTGGRRGAMLRAIPVTTEMHEVGSSVGGSGAANKNKQPKAKAKSGGKSKGVGNLEEEPQAEPLDTGFLSIAMLEEWSEDDVKMEEDAGPSSSSTFVTVRPESDKYVMVKSEDSTCAEPCDVCFHFRCQRNSNEKHHDHECGVCGLERERLVEESSKDKPEKKSVRDYLKILKPEKFHYVLDKTICLFKGITIDHFNGLSEDEKKELRDKHDPLSLSRESNAESLKLVEHHRNDLRIGFLERVSKSLMEGANRTFGLRSAPEAEEPSRSSGSAELPTPSRPIGTSSTQAMHRTVELLEVSNLDAEKREKIQELEECDDEDEYKRIEKRIAEIDARKNELKEKIRENDKEAKEKKAQGSFKLTEATVNDQSWHDARYHAALKAGVSHSKAWFEEKKRRKATLHRRSGGKERAEEKLRLDEAWHKEFDSKKVKDEEYHDETLGGIETEAVVIEEDKIRVLSGKPKLVRRGHLKRKDAGVFVRSSRSYRKLTQDEVAKFKTETRADEQRVMSRQRVDIHKKRQRTMTESKKLARSFRVKTARARRRMAKKEDAFYLHHPKGGMMCSDFKRSFCRRGARCNMGHSEVDREIGFIKRRNDVVVKTFGKVQEINSFEGGWNSSHGSSEQWTKLVVNFDTGAAVTAVPLELEKSGLIQGDENPNNASYKTASGELLSDSGGVVVKGYDNNGIGKSVEGRLIDVHRMLASGTAVSKKNVVMLMDGKGVIIPKNGKIAQGLRAAYDDLVKKHPGEAQQVTQLYEQKGIFVFDLWLNGSVNGNESGHFGKNLGAMDEGFTRQVNP</sequence>
<keyword evidence="5" id="KW-0408">Iron</keyword>
<dbReference type="InterPro" id="IPR006145">
    <property type="entry name" value="PsdUridine_synth_RsuA/RluA"/>
</dbReference>
<dbReference type="GO" id="GO:0001522">
    <property type="term" value="P:pseudouridine synthesis"/>
    <property type="evidence" value="ECO:0007669"/>
    <property type="project" value="InterPro"/>
</dbReference>
<dbReference type="PRINTS" id="PR00459">
    <property type="entry name" value="ASPEROXIDASE"/>
</dbReference>
<keyword evidence="1 13" id="KW-0575">Peroxidase</keyword>
<dbReference type="GO" id="GO:0020037">
    <property type="term" value="F:heme binding"/>
    <property type="evidence" value="ECO:0007669"/>
    <property type="project" value="InterPro"/>
</dbReference>
<evidence type="ECO:0000313" key="14">
    <source>
        <dbReference type="Proteomes" id="UP001152797"/>
    </source>
</evidence>
<dbReference type="InterPro" id="IPR019793">
    <property type="entry name" value="Peroxidases_heam-ligand_BS"/>
</dbReference>
<proteinExistence type="inferred from homology"/>
<dbReference type="Gene3D" id="1.25.40.10">
    <property type="entry name" value="Tetratricopeptide repeat domain"/>
    <property type="match status" value="1"/>
</dbReference>
<keyword evidence="4" id="KW-0560">Oxidoreductase</keyword>
<feature type="region of interest" description="Disordered" evidence="9">
    <location>
        <begin position="1643"/>
        <end position="1677"/>
    </location>
</feature>
<dbReference type="GO" id="GO:0042744">
    <property type="term" value="P:hydrogen peroxide catabolic process"/>
    <property type="evidence" value="ECO:0007669"/>
    <property type="project" value="TreeGrafter"/>
</dbReference>
<dbReference type="InterPro" id="IPR000571">
    <property type="entry name" value="Znf_CCCH"/>
</dbReference>
<dbReference type="InterPro" id="IPR019794">
    <property type="entry name" value="Peroxidases_AS"/>
</dbReference>
<dbReference type="Proteomes" id="UP001152797">
    <property type="component" value="Unassembled WGS sequence"/>
</dbReference>
<evidence type="ECO:0000256" key="9">
    <source>
        <dbReference type="SAM" id="MobiDB-lite"/>
    </source>
</evidence>
<dbReference type="Pfam" id="PF00141">
    <property type="entry name" value="peroxidase"/>
    <property type="match status" value="1"/>
</dbReference>
<evidence type="ECO:0000256" key="1">
    <source>
        <dbReference type="ARBA" id="ARBA00022559"/>
    </source>
</evidence>
<keyword evidence="14" id="KW-1185">Reference proteome</keyword>
<dbReference type="GO" id="GO:0004601">
    <property type="term" value="F:peroxidase activity"/>
    <property type="evidence" value="ECO:0007669"/>
    <property type="project" value="UniProtKB-KW"/>
</dbReference>
<dbReference type="PROSITE" id="PS50103">
    <property type="entry name" value="ZF_C3H1"/>
    <property type="match status" value="1"/>
</dbReference>
<keyword evidence="3 6" id="KW-0479">Metal-binding</keyword>
<evidence type="ECO:0000256" key="8">
    <source>
        <dbReference type="SAM" id="Coils"/>
    </source>
</evidence>
<dbReference type="InterPro" id="IPR020103">
    <property type="entry name" value="PsdUridine_synth_cat_dom_sf"/>
</dbReference>
<dbReference type="InterPro" id="IPR002207">
    <property type="entry name" value="Peroxidase_I"/>
</dbReference>
<keyword evidence="6" id="KW-0863">Zinc-finger</keyword>
<feature type="region of interest" description="Disordered" evidence="9">
    <location>
        <begin position="1410"/>
        <end position="1455"/>
    </location>
</feature>